<gene>
    <name evidence="1" type="ORF">C797_25727</name>
</gene>
<protein>
    <submittedName>
        <fullName evidence="1">Uncharacterized protein</fullName>
    </submittedName>
</protein>
<evidence type="ECO:0000313" key="2">
    <source>
        <dbReference type="Proteomes" id="UP000032407"/>
    </source>
</evidence>
<organism evidence="1 2">
    <name type="scientific">Bacillus thuringiensis Sbt003</name>
    <dbReference type="NCBI Taxonomy" id="1235825"/>
    <lineage>
        <taxon>Bacteria</taxon>
        <taxon>Bacillati</taxon>
        <taxon>Bacillota</taxon>
        <taxon>Bacilli</taxon>
        <taxon>Bacillales</taxon>
        <taxon>Bacillaceae</taxon>
        <taxon>Bacillus</taxon>
        <taxon>Bacillus cereus group</taxon>
    </lineage>
</organism>
<proteinExistence type="predicted"/>
<sequence length="50" mass="5808">MKKGLATYLGITYERSKNIELRNLQVPFELVMDRCDGTKAPLEKQVMKHI</sequence>
<evidence type="ECO:0000313" key="1">
    <source>
        <dbReference type="EMBL" id="KIU72402.1"/>
    </source>
</evidence>
<dbReference type="AlphaFoldDB" id="A0A9X0F5N5"/>
<dbReference type="Proteomes" id="UP000032407">
    <property type="component" value="Unassembled WGS sequence"/>
</dbReference>
<comment type="caution">
    <text evidence="1">The sequence shown here is derived from an EMBL/GenBank/DDBJ whole genome shotgun (WGS) entry which is preliminary data.</text>
</comment>
<name>A0A9X0F5N5_BACTU</name>
<accession>A0A9X0F5N5</accession>
<dbReference type="EMBL" id="AMYJ01000101">
    <property type="protein sequence ID" value="KIU72402.1"/>
    <property type="molecule type" value="Genomic_DNA"/>
</dbReference>
<reference evidence="1 2" key="1">
    <citation type="journal article" date="2015" name="Sci. Rep.">
        <title>The expression and crystallization of Cry65Aa require two C-termini, revealing a novel evolutionary strategy of Bacillus thuringiensis Cry proteins.</title>
        <authorList>
            <person name="Peng D.H."/>
            <person name="Pang C.Y."/>
            <person name="Wu H."/>
            <person name="Huang Q."/>
            <person name="Zheng J.S."/>
            <person name="Sun M."/>
        </authorList>
    </citation>
    <scope>NUCLEOTIDE SEQUENCE [LARGE SCALE GENOMIC DNA]</scope>
    <source>
        <strain evidence="1 2">Sbt003</strain>
    </source>
</reference>